<evidence type="ECO:0000256" key="1">
    <source>
        <dbReference type="ARBA" id="ARBA00006432"/>
    </source>
</evidence>
<dbReference type="Pfam" id="PF00501">
    <property type="entry name" value="AMP-binding"/>
    <property type="match status" value="2"/>
</dbReference>
<dbReference type="InterPro" id="IPR000873">
    <property type="entry name" value="AMP-dep_synth/lig_dom"/>
</dbReference>
<dbReference type="InterPro" id="IPR020845">
    <property type="entry name" value="AMP-binding_CS"/>
</dbReference>
<dbReference type="SUPFAM" id="SSF56801">
    <property type="entry name" value="Acetyl-CoA synthetase-like"/>
    <property type="match status" value="1"/>
</dbReference>
<protein>
    <submittedName>
        <fullName evidence="7">AMP-dependent synthetase and ligase</fullName>
    </submittedName>
</protein>
<proteinExistence type="inferred from homology"/>
<dbReference type="OrthoDB" id="10253115at2759"/>
<feature type="domain" description="AMP-binding enzyme C-terminal" evidence="6">
    <location>
        <begin position="466"/>
        <end position="526"/>
    </location>
</feature>
<name>A0A2T0AFU0_RHOTO</name>
<keyword evidence="2 7" id="KW-0436">Ligase</keyword>
<dbReference type="EMBL" id="LCTV02000002">
    <property type="protein sequence ID" value="PRQ76854.1"/>
    <property type="molecule type" value="Genomic_DNA"/>
</dbReference>
<organism evidence="7 8">
    <name type="scientific">Rhodotorula toruloides</name>
    <name type="common">Yeast</name>
    <name type="synonym">Rhodosporidium toruloides</name>
    <dbReference type="NCBI Taxonomy" id="5286"/>
    <lineage>
        <taxon>Eukaryota</taxon>
        <taxon>Fungi</taxon>
        <taxon>Dikarya</taxon>
        <taxon>Basidiomycota</taxon>
        <taxon>Pucciniomycotina</taxon>
        <taxon>Microbotryomycetes</taxon>
        <taxon>Sporidiobolales</taxon>
        <taxon>Sporidiobolaceae</taxon>
        <taxon>Rhodotorula</taxon>
    </lineage>
</organism>
<dbReference type="Proteomes" id="UP000239560">
    <property type="component" value="Unassembled WGS sequence"/>
</dbReference>
<evidence type="ECO:0000313" key="8">
    <source>
        <dbReference type="Proteomes" id="UP000239560"/>
    </source>
</evidence>
<accession>A0A2T0AFU0</accession>
<dbReference type="PANTHER" id="PTHR43859">
    <property type="entry name" value="ACYL-ACTIVATING ENZYME"/>
    <property type="match status" value="1"/>
</dbReference>
<keyword evidence="3" id="KW-0276">Fatty acid metabolism</keyword>
<evidence type="ECO:0000256" key="4">
    <source>
        <dbReference type="ARBA" id="ARBA00023098"/>
    </source>
</evidence>
<keyword evidence="4" id="KW-0443">Lipid metabolism</keyword>
<evidence type="ECO:0000259" key="6">
    <source>
        <dbReference type="Pfam" id="PF13193"/>
    </source>
</evidence>
<dbReference type="GO" id="GO:0016874">
    <property type="term" value="F:ligase activity"/>
    <property type="evidence" value="ECO:0007669"/>
    <property type="project" value="UniProtKB-KW"/>
</dbReference>
<sequence length="541" mass="59652">MAGNAAKPALRLSNIAGHLGASSSTSSPKPVHAHRFRPAIPKGLPVNHTPLNPVSFLLKAASIRPRYPAIVYGDKVWNFESWAERVAKLAYAFKARGLEDGDRVVVLAPNVPFMSDALQALPAAKLVMVTVNTRLNPSEVAYILEDSGAKLVLVDHSLAHLLPKDLEAQVVVCQDSYDASDPYEQFLEEGAAYDRKLGGKEWAGLEFVKDEEALFAISYTSGTTSKPKGVMTTFRGTYLAGIANAVEARLTDSSRFLWTLPMVRTQPPMSIVTFADENCASQFHCVGWCFPYACTMAMCTQNCLRTTTLNYDDIWALLQSGVTHYNAAPTVQIALVSHKAAQPLSHDVRTIIAGAAPTAKLIEQLEKLNIGVYYVEKSSPTYYRDMARQGYSFLTADDIRVVRLTPEGSEPPIDPNTGDLQEVTPNGEEVGEIVFRGNIVMQAYWRKEKATREAFAGGWMHSGDLAWGERPHAFVVLKPGSKWHGKHAEFETELKTFGRKKLSAFAVPEWIEVVAPEELPKTSTGKIQKVALRERVRKMSQ</sequence>
<dbReference type="AlphaFoldDB" id="A0A2T0AFU0"/>
<evidence type="ECO:0000256" key="3">
    <source>
        <dbReference type="ARBA" id="ARBA00022832"/>
    </source>
</evidence>
<evidence type="ECO:0000313" key="7">
    <source>
        <dbReference type="EMBL" id="PRQ76854.1"/>
    </source>
</evidence>
<dbReference type="GO" id="GO:0006631">
    <property type="term" value="P:fatty acid metabolic process"/>
    <property type="evidence" value="ECO:0007669"/>
    <property type="project" value="UniProtKB-KW"/>
</dbReference>
<comment type="caution">
    <text evidence="7">The sequence shown here is derived from an EMBL/GenBank/DDBJ whole genome shotgun (WGS) entry which is preliminary data.</text>
</comment>
<dbReference type="Pfam" id="PF13193">
    <property type="entry name" value="AMP-binding_C"/>
    <property type="match status" value="1"/>
</dbReference>
<feature type="domain" description="AMP-dependent synthetase/ligase" evidence="5">
    <location>
        <begin position="279"/>
        <end position="445"/>
    </location>
</feature>
<reference evidence="7 8" key="1">
    <citation type="journal article" date="2018" name="Elife">
        <title>Functional genomics of lipid metabolism in the oleaginous yeast Rhodosporidium toruloides.</title>
        <authorList>
            <person name="Coradetti S.T."/>
            <person name="Pinel D."/>
            <person name="Geiselman G."/>
            <person name="Ito M."/>
            <person name="Mondo S."/>
            <person name="Reilly M.C."/>
            <person name="Cheng Y.F."/>
            <person name="Bauer S."/>
            <person name="Grigoriev I."/>
            <person name="Gladden J.M."/>
            <person name="Simmons B.A."/>
            <person name="Brem R."/>
            <person name="Arkin A.P."/>
            <person name="Skerker J.M."/>
        </authorList>
    </citation>
    <scope>NUCLEOTIDE SEQUENCE [LARGE SCALE GENOMIC DNA]</scope>
    <source>
        <strain evidence="7 8">NBRC 0880</strain>
    </source>
</reference>
<comment type="similarity">
    <text evidence="1">Belongs to the ATP-dependent AMP-binding enzyme family.</text>
</comment>
<dbReference type="PANTHER" id="PTHR43859:SF4">
    <property type="entry name" value="BUTANOATE--COA LIGASE AAE1-RELATED"/>
    <property type="match status" value="1"/>
</dbReference>
<feature type="domain" description="AMP-dependent synthetase/ligase" evidence="5">
    <location>
        <begin position="60"/>
        <end position="262"/>
    </location>
</feature>
<dbReference type="Gene3D" id="3.40.50.12780">
    <property type="entry name" value="N-terminal domain of ligase-like"/>
    <property type="match status" value="1"/>
</dbReference>
<gene>
    <name evidence="7" type="ORF">AAT19DRAFT_12272</name>
</gene>
<dbReference type="PROSITE" id="PS00455">
    <property type="entry name" value="AMP_BINDING"/>
    <property type="match status" value="1"/>
</dbReference>
<evidence type="ECO:0000259" key="5">
    <source>
        <dbReference type="Pfam" id="PF00501"/>
    </source>
</evidence>
<evidence type="ECO:0000256" key="2">
    <source>
        <dbReference type="ARBA" id="ARBA00022598"/>
    </source>
</evidence>
<dbReference type="InterPro" id="IPR042099">
    <property type="entry name" value="ANL_N_sf"/>
</dbReference>
<dbReference type="InterPro" id="IPR025110">
    <property type="entry name" value="AMP-bd_C"/>
</dbReference>